<evidence type="ECO:0000256" key="1">
    <source>
        <dbReference type="SAM" id="MobiDB-lite"/>
    </source>
</evidence>
<feature type="compositionally biased region" description="Basic and acidic residues" evidence="1">
    <location>
        <begin position="1"/>
        <end position="12"/>
    </location>
</feature>
<organism evidence="2 6">
    <name type="scientific">Cyprinid herpesvirus 3</name>
    <name type="common">CyHV-3</name>
    <dbReference type="NCBI Taxonomy" id="180230"/>
    <lineage>
        <taxon>Viruses</taxon>
        <taxon>Duplodnaviria</taxon>
        <taxon>Heunggongvirae</taxon>
        <taxon>Peploviricota</taxon>
        <taxon>Herviviricetes</taxon>
        <taxon>Herpesvirales</taxon>
        <taxon>Alloherpesviridae</taxon>
        <taxon>Cyvirus</taxon>
        <taxon>Cyvirus cyprinidallo3</taxon>
    </lineage>
</organism>
<dbReference type="RefSeq" id="YP_001096165.1">
    <property type="nucleotide sequence ID" value="NC_009127.1"/>
</dbReference>
<keyword evidence="7" id="KW-1185">Reference proteome</keyword>
<dbReference type="KEGG" id="vg:11266460"/>
<accession>A3QMU6</accession>
<feature type="compositionally biased region" description="Acidic residues" evidence="1">
    <location>
        <begin position="447"/>
        <end position="477"/>
    </location>
</feature>
<reference evidence="3" key="2">
    <citation type="submission" date="2007-03" db="EMBL/GenBank/DDBJ databases">
        <title>Comparative genomics of carp herpesviruses.</title>
        <authorList>
            <person name="Davison A.J."/>
            <person name="Kurobe T."/>
            <person name="Gatherer D."/>
            <person name="Cunningham C."/>
            <person name="Waltzek T.B."/>
            <person name="Korf I."/>
            <person name="Fukuda H."/>
            <person name="Hedrick R.P."/>
        </authorList>
    </citation>
    <scope>NUCLEOTIDE SEQUENCE</scope>
    <source>
        <strain evidence="3">KHV-U</strain>
    </source>
</reference>
<evidence type="ECO:0000313" key="6">
    <source>
        <dbReference type="Proteomes" id="UP000106924"/>
    </source>
</evidence>
<sequence length="498" mass="57199">MAETKSLKRSLEEETEEEMDSSRSEEPAAKQHRPWWTLLPSYKPDDRLTAFERETVEMAEHPDAVEFVTLRRRRAQEDIESLTKLAAAFARLAAYSDKEALRKMLNNLSMPMEDIVFRLASDETVKKYEDQGLYNELNECTGTLGSIARIIGRAVANPKTGSFPSVRSIMLWLGRPVARQWRGMHWSHLWQESMSVCVHDPADTDLDFVDVECHPDPRCHHVGSPTMNDYCAQKFPVPSPRFLRLIATTKPLLPSHYQARWDKLICDQWVKGRVMNEVAFALVTGDFARPRGRVTLQRIKNLRNKYDSHLAQFDNIDPGFFRMACERLDAANDDESDKMLRLAKRLVKFGLTVQALSHLNVCLNTEHYRLWSLYNVASPCSDVPLRELYRFMKPRYMTVDLTDKTDARPRVVTKVAWSEMEATAFETVEDAFKSGFLVRNAVLPDKDEGEVTDTDEEQDDYNDETAEDTNEEDDDLTVEERSDISSSDSDSDSFESIV</sequence>
<dbReference type="GeneID" id="11266460"/>
<feature type="compositionally biased region" description="Acidic residues" evidence="1">
    <location>
        <begin position="489"/>
        <end position="498"/>
    </location>
</feature>
<feature type="region of interest" description="Disordered" evidence="1">
    <location>
        <begin position="445"/>
        <end position="498"/>
    </location>
</feature>
<dbReference type="EMBL" id="DQ657948">
    <property type="protein sequence ID" value="ABG42957.1"/>
    <property type="molecule type" value="Genomic_DNA"/>
</dbReference>
<dbReference type="Proteomes" id="UP000169752">
    <property type="component" value="Segment"/>
</dbReference>
<dbReference type="EMBL" id="KJ627438">
    <property type="protein sequence ID" value="AIC32485.1"/>
    <property type="molecule type" value="Genomic_DNA"/>
</dbReference>
<evidence type="ECO:0000313" key="8">
    <source>
        <dbReference type="Proteomes" id="UP000160099"/>
    </source>
</evidence>
<gene>
    <name evidence="4" type="ORF">CyHV3-GZ_ORF130L</name>
    <name evidence="3" type="ORF">CyHV3_ORF130</name>
    <name evidence="5" type="ORF">KHVJ139</name>
</gene>
<feature type="region of interest" description="Disordered" evidence="1">
    <location>
        <begin position="1"/>
        <end position="32"/>
    </location>
</feature>
<dbReference type="Proteomes" id="UP000156776">
    <property type="component" value="Segment"/>
</dbReference>
<reference evidence="4 8" key="3">
    <citation type="journal article" date="2015" name="Vet. Microbiol.">
        <title>Whole-genome sequence of a novel Chinese cyprinid herpesvirus 3 isolate reveals the existence of a distinct European genotype in East Asia.</title>
        <authorList>
            <person name="Li W."/>
            <person name="Lee X."/>
            <person name="Weng S."/>
            <person name="He J."/>
            <person name="Dong C."/>
        </authorList>
    </citation>
    <scope>NUCLEOTIDE SEQUENCE [LARGE SCALE GENOMIC DNA]</scope>
    <source>
        <strain evidence="4">KHV-GZ11</strain>
    </source>
</reference>
<evidence type="ECO:0000313" key="2">
    <source>
        <dbReference type="EMBL" id="ABC55115.1"/>
    </source>
</evidence>
<evidence type="ECO:0000313" key="3">
    <source>
        <dbReference type="EMBL" id="ABG42957.1"/>
    </source>
</evidence>
<dbReference type="EMBL" id="DQ177346">
    <property type="protein sequence ID" value="ABC55115.1"/>
    <property type="molecule type" value="Genomic_DNA"/>
</dbReference>
<protein>
    <submittedName>
        <fullName evidence="4">ORF130L</fullName>
    </submittedName>
    <submittedName>
        <fullName evidence="3">Protein ORF130</fullName>
    </submittedName>
</protein>
<reference evidence="6 7" key="1">
    <citation type="journal article" date="2007" name="J. Virol.">
        <title>Genome sequences of three koi herpesvirus isolates representing the expanding distribution of an emerging disease threatening koi and common carp worldwide.</title>
        <authorList>
            <person name="Aoki T."/>
            <person name="Hirono I."/>
            <person name="Kurokawa K."/>
            <person name="Fukuda H."/>
            <person name="Nahary R."/>
            <person name="Eldar A."/>
            <person name="Davison A.J."/>
            <person name="Waltzek T.B."/>
            <person name="Bercovier H."/>
            <person name="Hedrick R.P."/>
        </authorList>
    </citation>
    <scope>NUCLEOTIDE SEQUENCE [LARGE SCALE GENOMIC DNA]</scope>
    <source>
        <strain evidence="2">KHV-I</strain>
        <strain evidence="3 7">KHV-U</strain>
        <strain evidence="5">TUMST1</strain>
    </source>
</reference>
<dbReference type="Proteomes" id="UP000160099">
    <property type="component" value="Segment"/>
</dbReference>
<evidence type="ECO:0000313" key="7">
    <source>
        <dbReference type="Proteomes" id="UP000156776"/>
    </source>
</evidence>
<dbReference type="EMBL" id="AP008984">
    <property type="protein sequence ID" value="BAF48943.1"/>
    <property type="molecule type" value="Genomic_DNA"/>
</dbReference>
<evidence type="ECO:0000313" key="5">
    <source>
        <dbReference type="EMBL" id="BAF48943.1"/>
    </source>
</evidence>
<evidence type="ECO:0000313" key="4">
    <source>
        <dbReference type="EMBL" id="AIC32485.1"/>
    </source>
</evidence>
<dbReference type="Proteomes" id="UP000106924">
    <property type="component" value="Segment"/>
</dbReference>
<proteinExistence type="predicted"/>
<name>A3QMU6_CYHV3</name>
<feature type="compositionally biased region" description="Basic and acidic residues" evidence="1">
    <location>
        <begin position="20"/>
        <end position="29"/>
    </location>
</feature>